<feature type="region of interest" description="Disordered" evidence="1">
    <location>
        <begin position="31"/>
        <end position="53"/>
    </location>
</feature>
<gene>
    <name evidence="2" type="ORF">PanWU01x14_315880</name>
</gene>
<dbReference type="Proteomes" id="UP000237105">
    <property type="component" value="Unassembled WGS sequence"/>
</dbReference>
<organism evidence="2 3">
    <name type="scientific">Parasponia andersonii</name>
    <name type="common">Sponia andersonii</name>
    <dbReference type="NCBI Taxonomy" id="3476"/>
    <lineage>
        <taxon>Eukaryota</taxon>
        <taxon>Viridiplantae</taxon>
        <taxon>Streptophyta</taxon>
        <taxon>Embryophyta</taxon>
        <taxon>Tracheophyta</taxon>
        <taxon>Spermatophyta</taxon>
        <taxon>Magnoliopsida</taxon>
        <taxon>eudicotyledons</taxon>
        <taxon>Gunneridae</taxon>
        <taxon>Pentapetalae</taxon>
        <taxon>rosids</taxon>
        <taxon>fabids</taxon>
        <taxon>Rosales</taxon>
        <taxon>Cannabaceae</taxon>
        <taxon>Parasponia</taxon>
    </lineage>
</organism>
<name>A0A2P5AN80_PARAD</name>
<reference evidence="3" key="1">
    <citation type="submission" date="2016-06" db="EMBL/GenBank/DDBJ databases">
        <title>Parallel loss of symbiosis genes in relatives of nitrogen-fixing non-legume Parasponia.</title>
        <authorList>
            <person name="Van Velzen R."/>
            <person name="Holmer R."/>
            <person name="Bu F."/>
            <person name="Rutten L."/>
            <person name="Van Zeijl A."/>
            <person name="Liu W."/>
            <person name="Santuari L."/>
            <person name="Cao Q."/>
            <person name="Sharma T."/>
            <person name="Shen D."/>
            <person name="Roswanjaya Y."/>
            <person name="Wardhani T."/>
            <person name="Kalhor M.S."/>
            <person name="Jansen J."/>
            <person name="Van den Hoogen J."/>
            <person name="Gungor B."/>
            <person name="Hartog M."/>
            <person name="Hontelez J."/>
            <person name="Verver J."/>
            <person name="Yang W.-C."/>
            <person name="Schijlen E."/>
            <person name="Repin R."/>
            <person name="Schilthuizen M."/>
            <person name="Schranz E."/>
            <person name="Heidstra R."/>
            <person name="Miyata K."/>
            <person name="Fedorova E."/>
            <person name="Kohlen W."/>
            <person name="Bisseling T."/>
            <person name="Smit S."/>
            <person name="Geurts R."/>
        </authorList>
    </citation>
    <scope>NUCLEOTIDE SEQUENCE [LARGE SCALE GENOMIC DNA]</scope>
    <source>
        <strain evidence="3">cv. WU1-14</strain>
    </source>
</reference>
<comment type="caution">
    <text evidence="2">The sequence shown here is derived from an EMBL/GenBank/DDBJ whole genome shotgun (WGS) entry which is preliminary data.</text>
</comment>
<protein>
    <submittedName>
        <fullName evidence="2">Uncharacterized protein</fullName>
    </submittedName>
</protein>
<dbReference type="AlphaFoldDB" id="A0A2P5AN80"/>
<evidence type="ECO:0000256" key="1">
    <source>
        <dbReference type="SAM" id="MobiDB-lite"/>
    </source>
</evidence>
<sequence>MDPDPNWTNYMSNLAILGARNSVKRSVCGIEAPTLRMPPRRVPRHQQDAETPRPNFTHLIEVMQQAFVQMSNPDYQPPAPRECQLDQANHLQQFMRLQPG</sequence>
<evidence type="ECO:0000313" key="3">
    <source>
        <dbReference type="Proteomes" id="UP000237105"/>
    </source>
</evidence>
<evidence type="ECO:0000313" key="2">
    <source>
        <dbReference type="EMBL" id="PON38016.1"/>
    </source>
</evidence>
<keyword evidence="3" id="KW-1185">Reference proteome</keyword>
<proteinExistence type="predicted"/>
<dbReference type="EMBL" id="JXTB01000509">
    <property type="protein sequence ID" value="PON38016.1"/>
    <property type="molecule type" value="Genomic_DNA"/>
</dbReference>
<accession>A0A2P5AN80</accession>